<comment type="caution">
    <text evidence="2">The sequence shown here is derived from an EMBL/GenBank/DDBJ whole genome shotgun (WGS) entry which is preliminary data.</text>
</comment>
<dbReference type="InterPro" id="IPR010352">
    <property type="entry name" value="DUF945"/>
</dbReference>
<dbReference type="Pfam" id="PF06097">
    <property type="entry name" value="DUF945"/>
    <property type="match status" value="1"/>
</dbReference>
<dbReference type="RefSeq" id="WP_126953727.1">
    <property type="nucleotide sequence ID" value="NZ_RZGR01000004.1"/>
</dbReference>
<dbReference type="Proteomes" id="UP000288012">
    <property type="component" value="Unassembled WGS sequence"/>
</dbReference>
<evidence type="ECO:0000313" key="3">
    <source>
        <dbReference type="Proteomes" id="UP000288012"/>
    </source>
</evidence>
<dbReference type="AlphaFoldDB" id="A0A433JLV4"/>
<keyword evidence="3" id="KW-1185">Reference proteome</keyword>
<reference evidence="2 3" key="1">
    <citation type="submission" date="2018-12" db="EMBL/GenBank/DDBJ databases">
        <title>Legionella sp,whole genome shotgun sequence.</title>
        <authorList>
            <person name="Wu H."/>
        </authorList>
    </citation>
    <scope>NUCLEOTIDE SEQUENCE [LARGE SCALE GENOMIC DNA]</scope>
    <source>
        <strain evidence="3">km714</strain>
    </source>
</reference>
<gene>
    <name evidence="2" type="ORF">EKM59_01985</name>
</gene>
<evidence type="ECO:0000256" key="1">
    <source>
        <dbReference type="SAM" id="MobiDB-lite"/>
    </source>
</evidence>
<feature type="region of interest" description="Disordered" evidence="1">
    <location>
        <begin position="402"/>
        <end position="456"/>
    </location>
</feature>
<evidence type="ECO:0000313" key="2">
    <source>
        <dbReference type="EMBL" id="RUQ90399.1"/>
    </source>
</evidence>
<dbReference type="EMBL" id="RZGR01000004">
    <property type="protein sequence ID" value="RUQ90399.1"/>
    <property type="molecule type" value="Genomic_DNA"/>
</dbReference>
<accession>A0A433JLV4</accession>
<organism evidence="2 3">
    <name type="scientific">Legionella septentrionalis</name>
    <dbReference type="NCBI Taxonomy" id="2498109"/>
    <lineage>
        <taxon>Bacteria</taxon>
        <taxon>Pseudomonadati</taxon>
        <taxon>Pseudomonadota</taxon>
        <taxon>Gammaproteobacteria</taxon>
        <taxon>Legionellales</taxon>
        <taxon>Legionellaceae</taxon>
        <taxon>Legionella</taxon>
    </lineage>
</organism>
<name>A0A433JLV4_9GAMM</name>
<proteinExistence type="predicted"/>
<protein>
    <submittedName>
        <fullName evidence="2">DUF945 domain-containing protein</fullName>
    </submittedName>
</protein>
<sequence>MNKIIGLVVILAALVLGSYYGTGLITERTLKKNVAMINQSNGGVYIDLQEYKRGWFTSTAQLKWRLQIPERVSKDDAGQSVVIPAKDYTVDMPLTVYHGPVIFADKGVRFGLGYAYTNLNMPAEYMDQFNSNFTAESTKPQVDLSVLVNYLNRSRLRVEIPKFVLIPKDAGGRFEWMGMTNDVTISSNMKSVDGDLVIDGMSFTKDNTKAVLEKINSDYEFEQTKEGLYVGEADLSVPSLLVTENQKPVFELKEFYANSSSDIDDGLFNTYFKMTLDKVVSNGKTYGPGVLNMSLKNLDAEVLGRINTQVNKMQQGTPEQQQQALMALIPELPKLFSKGAEFRISELNFAIPEGKLEGTLVISLPKADTDNPFQLIQKTEGDGKIKLPVMLVKNLMKQSISQQLKGQQSLPQPQPSNSSQNDGSTDAAAATTTQSQQQAQTGQPQQTTAQQPTQLTPAQIDEQAEVQTEKKLADLVQAGVLSMQGDYYVVELKLANGQLTVNGQPFNPAVMKI</sequence>